<evidence type="ECO:0000256" key="5">
    <source>
        <dbReference type="ARBA" id="ARBA00022777"/>
    </source>
</evidence>
<dbReference type="STRING" id="1817824.A2751_01010"/>
<feature type="domain" description="Phosphoribosyltransferase" evidence="9">
    <location>
        <begin position="198"/>
        <end position="265"/>
    </location>
</feature>
<dbReference type="PANTHER" id="PTHR10210">
    <property type="entry name" value="RIBOSE-PHOSPHATE DIPHOSPHOKINASE FAMILY MEMBER"/>
    <property type="match status" value="1"/>
</dbReference>
<dbReference type="FunFam" id="3.40.50.2020:FF:000014">
    <property type="entry name" value="Ribose-phosphate pyrophosphokinase 1"/>
    <property type="match status" value="1"/>
</dbReference>
<keyword evidence="4" id="KW-0547">Nucleotide-binding</keyword>
<feature type="domain" description="Ribose-phosphate pyrophosphokinase N-terminal" evidence="10">
    <location>
        <begin position="16"/>
        <end position="108"/>
    </location>
</feature>
<dbReference type="CDD" id="cd06223">
    <property type="entry name" value="PRTases_typeI"/>
    <property type="match status" value="1"/>
</dbReference>
<evidence type="ECO:0000256" key="3">
    <source>
        <dbReference type="ARBA" id="ARBA00022727"/>
    </source>
</evidence>
<evidence type="ECO:0000256" key="2">
    <source>
        <dbReference type="ARBA" id="ARBA00022679"/>
    </source>
</evidence>
<dbReference type="SUPFAM" id="SSF53271">
    <property type="entry name" value="PRTase-like"/>
    <property type="match status" value="1"/>
</dbReference>
<dbReference type="GO" id="GO:0006164">
    <property type="term" value="P:purine nucleotide biosynthetic process"/>
    <property type="evidence" value="ECO:0007669"/>
    <property type="project" value="TreeGrafter"/>
</dbReference>
<dbReference type="PANTHER" id="PTHR10210:SF32">
    <property type="entry name" value="RIBOSE-PHOSPHATE PYROPHOSPHOKINASE 2"/>
    <property type="match status" value="1"/>
</dbReference>
<keyword evidence="3 8" id="KW-0545">Nucleotide biosynthesis</keyword>
<sequence>MIKLVSPNFSDLFEPNVEIGKFPDGNTHVRIPNLQEYAGKEVMLFHRLYPKQNSMFVELLLILEALKEHKARVTVVSPYLPYARHEKQILDGEIASAPITCNLIAAAGCEKLITFDCHFLNEEGEKKYGNLKIQNLSMGDELIMQAKDFFGGEDFEIIGLDEGASYLVKNHGGKFMKKNRKQYEGKVDYRPIEGMVCEFDVQDKNVLLIDDMISTGSTMITGIEKIKACGAKRICVAAVHGLFLFDSPAQIGKLAECVFSTDSIVSPQAKVSIKDKVQSL</sequence>
<evidence type="ECO:0000259" key="10">
    <source>
        <dbReference type="Pfam" id="PF13793"/>
    </source>
</evidence>
<protein>
    <recommendedName>
        <fullName evidence="1">ribose-phosphate diphosphokinase</fullName>
        <ecNumber evidence="1">2.7.6.1</ecNumber>
    </recommendedName>
</protein>
<dbReference type="Proteomes" id="UP000176864">
    <property type="component" value="Unassembled WGS sequence"/>
</dbReference>
<dbReference type="GO" id="GO:0004749">
    <property type="term" value="F:ribose phosphate diphosphokinase activity"/>
    <property type="evidence" value="ECO:0007669"/>
    <property type="project" value="UniProtKB-EC"/>
</dbReference>
<dbReference type="GO" id="GO:0006015">
    <property type="term" value="P:5-phosphoribose 1-diphosphate biosynthetic process"/>
    <property type="evidence" value="ECO:0007669"/>
    <property type="project" value="TreeGrafter"/>
</dbReference>
<evidence type="ECO:0000256" key="7">
    <source>
        <dbReference type="ARBA" id="ARBA00049535"/>
    </source>
</evidence>
<dbReference type="GO" id="GO:0000287">
    <property type="term" value="F:magnesium ion binding"/>
    <property type="evidence" value="ECO:0007669"/>
    <property type="project" value="InterPro"/>
</dbReference>
<dbReference type="EMBL" id="MFEK01000010">
    <property type="protein sequence ID" value="OGE79024.1"/>
    <property type="molecule type" value="Genomic_DNA"/>
</dbReference>
<reference evidence="11 12" key="1">
    <citation type="journal article" date="2016" name="Nat. Commun.">
        <title>Thousands of microbial genomes shed light on interconnected biogeochemical processes in an aquifer system.</title>
        <authorList>
            <person name="Anantharaman K."/>
            <person name="Brown C.T."/>
            <person name="Hug L.A."/>
            <person name="Sharon I."/>
            <person name="Castelle C.J."/>
            <person name="Probst A.J."/>
            <person name="Thomas B.C."/>
            <person name="Singh A."/>
            <person name="Wilkins M.J."/>
            <person name="Karaoz U."/>
            <person name="Brodie E.L."/>
            <person name="Williams K.H."/>
            <person name="Hubbard S.S."/>
            <person name="Banfield J.F."/>
        </authorList>
    </citation>
    <scope>NUCLEOTIDE SEQUENCE [LARGE SCALE GENOMIC DNA]</scope>
</reference>
<dbReference type="InterPro" id="IPR029099">
    <property type="entry name" value="Pribosyltran_N"/>
</dbReference>
<dbReference type="AlphaFoldDB" id="A0A1F5NNC3"/>
<evidence type="ECO:0000256" key="1">
    <source>
        <dbReference type="ARBA" id="ARBA00013247"/>
    </source>
</evidence>
<dbReference type="Gene3D" id="3.40.50.2020">
    <property type="match status" value="2"/>
</dbReference>
<dbReference type="GO" id="GO:0016301">
    <property type="term" value="F:kinase activity"/>
    <property type="evidence" value="ECO:0007669"/>
    <property type="project" value="UniProtKB-KW"/>
</dbReference>
<dbReference type="SMART" id="SM01400">
    <property type="entry name" value="Pribosyltran_N"/>
    <property type="match status" value="1"/>
</dbReference>
<name>A0A1F5NNC3_9BACT</name>
<evidence type="ECO:0000259" key="9">
    <source>
        <dbReference type="Pfam" id="PF00156"/>
    </source>
</evidence>
<dbReference type="NCBIfam" id="TIGR01251">
    <property type="entry name" value="ribP_PPkin"/>
    <property type="match status" value="1"/>
</dbReference>
<keyword evidence="2" id="KW-0808">Transferase</keyword>
<dbReference type="EC" id="2.7.6.1" evidence="1"/>
<evidence type="ECO:0000313" key="12">
    <source>
        <dbReference type="Proteomes" id="UP000176864"/>
    </source>
</evidence>
<dbReference type="GO" id="GO:0002189">
    <property type="term" value="C:ribose phosphate diphosphokinase complex"/>
    <property type="evidence" value="ECO:0007669"/>
    <property type="project" value="TreeGrafter"/>
</dbReference>
<dbReference type="InterPro" id="IPR005946">
    <property type="entry name" value="Rib-P_diPkinase"/>
</dbReference>
<accession>A0A1F5NNC3</accession>
<dbReference type="GO" id="GO:0005737">
    <property type="term" value="C:cytoplasm"/>
    <property type="evidence" value="ECO:0007669"/>
    <property type="project" value="TreeGrafter"/>
</dbReference>
<evidence type="ECO:0000256" key="4">
    <source>
        <dbReference type="ARBA" id="ARBA00022741"/>
    </source>
</evidence>
<dbReference type="Pfam" id="PF00156">
    <property type="entry name" value="Pribosyltran"/>
    <property type="match status" value="1"/>
</dbReference>
<comment type="caution">
    <text evidence="11">The sequence shown here is derived from an EMBL/GenBank/DDBJ whole genome shotgun (WGS) entry which is preliminary data.</text>
</comment>
<proteinExistence type="inferred from homology"/>
<dbReference type="InterPro" id="IPR000836">
    <property type="entry name" value="PRTase_dom"/>
</dbReference>
<comment type="catalytic activity">
    <reaction evidence="7">
        <text>D-ribose 5-phosphate + ATP = 5-phospho-alpha-D-ribose 1-diphosphate + AMP + H(+)</text>
        <dbReference type="Rhea" id="RHEA:15609"/>
        <dbReference type="ChEBI" id="CHEBI:15378"/>
        <dbReference type="ChEBI" id="CHEBI:30616"/>
        <dbReference type="ChEBI" id="CHEBI:58017"/>
        <dbReference type="ChEBI" id="CHEBI:78346"/>
        <dbReference type="ChEBI" id="CHEBI:456215"/>
        <dbReference type="EC" id="2.7.6.1"/>
    </reaction>
</comment>
<evidence type="ECO:0000313" key="11">
    <source>
        <dbReference type="EMBL" id="OGE79024.1"/>
    </source>
</evidence>
<evidence type="ECO:0000256" key="6">
    <source>
        <dbReference type="ARBA" id="ARBA00022840"/>
    </source>
</evidence>
<dbReference type="Pfam" id="PF13793">
    <property type="entry name" value="Pribosyltran_N"/>
    <property type="match status" value="1"/>
</dbReference>
<comment type="similarity">
    <text evidence="8">Belongs to the ribose-phosphate pyrophosphokinase family.</text>
</comment>
<keyword evidence="5" id="KW-0418">Kinase</keyword>
<dbReference type="InterPro" id="IPR029057">
    <property type="entry name" value="PRTase-like"/>
</dbReference>
<dbReference type="GO" id="GO:0005524">
    <property type="term" value="F:ATP binding"/>
    <property type="evidence" value="ECO:0007669"/>
    <property type="project" value="UniProtKB-KW"/>
</dbReference>
<organism evidence="11 12">
    <name type="scientific">Candidatus Doudnabacteria bacterium RIFCSPHIGHO2_01_FULL_46_14</name>
    <dbReference type="NCBI Taxonomy" id="1817824"/>
    <lineage>
        <taxon>Bacteria</taxon>
        <taxon>Candidatus Doudnaibacteriota</taxon>
    </lineage>
</organism>
<keyword evidence="6" id="KW-0067">ATP-binding</keyword>
<gene>
    <name evidence="11" type="ORF">A2751_01010</name>
</gene>
<evidence type="ECO:0000256" key="8">
    <source>
        <dbReference type="RuleBase" id="RU004324"/>
    </source>
</evidence>